<comment type="caution">
    <text evidence="1">The sequence shown here is derived from an EMBL/GenBank/DDBJ whole genome shotgun (WGS) entry which is preliminary data.</text>
</comment>
<dbReference type="PANTHER" id="PTHR48228:SF5">
    <property type="entry name" value="ALPHA-METHYLACYL-COA RACEMASE"/>
    <property type="match status" value="1"/>
</dbReference>
<keyword evidence="2" id="KW-1185">Reference proteome</keyword>
<reference evidence="1 2" key="1">
    <citation type="submission" date="2019-12" db="EMBL/GenBank/DDBJ databases">
        <title>Genomic-based taxomic classification of the family Erythrobacteraceae.</title>
        <authorList>
            <person name="Xu L."/>
        </authorList>
    </citation>
    <scope>NUCLEOTIDE SEQUENCE [LARGE SCALE GENOMIC DNA]</scope>
    <source>
        <strain evidence="1 2">MCCC 1A09965</strain>
    </source>
</reference>
<dbReference type="EMBL" id="WTYN01000001">
    <property type="protein sequence ID" value="MXO62879.1"/>
    <property type="molecule type" value="Genomic_DNA"/>
</dbReference>
<evidence type="ECO:0000313" key="1">
    <source>
        <dbReference type="EMBL" id="MXO62879.1"/>
    </source>
</evidence>
<dbReference type="OrthoDB" id="9806585at2"/>
<organism evidence="1 2">
    <name type="scientific">Qipengyuania oceanensis</name>
    <dbReference type="NCBI Taxonomy" id="1463597"/>
    <lineage>
        <taxon>Bacteria</taxon>
        <taxon>Pseudomonadati</taxon>
        <taxon>Pseudomonadota</taxon>
        <taxon>Alphaproteobacteria</taxon>
        <taxon>Sphingomonadales</taxon>
        <taxon>Erythrobacteraceae</taxon>
        <taxon>Qipengyuania</taxon>
    </lineage>
</organism>
<protein>
    <submittedName>
        <fullName evidence="1">Carnitine dehydratase</fullName>
    </submittedName>
</protein>
<dbReference type="Pfam" id="PF02515">
    <property type="entry name" value="CoA_transf_3"/>
    <property type="match status" value="1"/>
</dbReference>
<dbReference type="PANTHER" id="PTHR48228">
    <property type="entry name" value="SUCCINYL-COA--D-CITRAMALATE COA-TRANSFERASE"/>
    <property type="match status" value="1"/>
</dbReference>
<proteinExistence type="predicted"/>
<dbReference type="RefSeq" id="WP_160673563.1">
    <property type="nucleotide sequence ID" value="NZ_WTYN01000001.1"/>
</dbReference>
<dbReference type="Gene3D" id="3.40.50.10540">
    <property type="entry name" value="Crotonobetainyl-coa:carnitine coa-transferase, domain 1"/>
    <property type="match status" value="1"/>
</dbReference>
<gene>
    <name evidence="1" type="ORF">GRI48_07645</name>
</gene>
<dbReference type="GO" id="GO:0003824">
    <property type="term" value="F:catalytic activity"/>
    <property type="evidence" value="ECO:0007669"/>
    <property type="project" value="InterPro"/>
</dbReference>
<dbReference type="InterPro" id="IPR044855">
    <property type="entry name" value="CoA-Trfase_III_dom3_sf"/>
</dbReference>
<dbReference type="InterPro" id="IPR050509">
    <property type="entry name" value="CoA-transferase_III"/>
</dbReference>
<dbReference type="SUPFAM" id="SSF89796">
    <property type="entry name" value="CoA-transferase family III (CaiB/BaiF)"/>
    <property type="match status" value="1"/>
</dbReference>
<dbReference type="AlphaFoldDB" id="A0A844YHS1"/>
<dbReference type="Proteomes" id="UP000445582">
    <property type="component" value="Unassembled WGS sequence"/>
</dbReference>
<dbReference type="InterPro" id="IPR003673">
    <property type="entry name" value="CoA-Trfase_fam_III"/>
</dbReference>
<name>A0A844YHS1_9SPHN</name>
<dbReference type="Gene3D" id="3.30.1540.10">
    <property type="entry name" value="formyl-coa transferase, domain 3"/>
    <property type="match status" value="1"/>
</dbReference>
<accession>A0A844YHS1</accession>
<evidence type="ECO:0000313" key="2">
    <source>
        <dbReference type="Proteomes" id="UP000445582"/>
    </source>
</evidence>
<dbReference type="InterPro" id="IPR023606">
    <property type="entry name" value="CoA-Trfase_III_dom_1_sf"/>
</dbReference>
<sequence length="422" mass="45737">MYNLLSGLSIIEASSFVASPTIGLYCGQFGAEVIRVDHLAGGLDYDRYMLTGEGRSLSWENLNRGKKSVALDLRSGEGRELLVELAAKTGNLVTNLPERSFLGHQAIRAKQPDGAAELVSVRIMGWHDGRQAMDFTVNAASGYPLMCGPEDWDMETAPPVNQVLPAWDFITGAYGAFALVSAIRHREQSGQGSELRIPLGDVAIGTVANSGSMAEMLYRGGDRERLGNAIWGAFGRDFRSRDGVRFMVAALTEKQWHGLVAAFDADAKIAELESELGVCFTDGDTPRFANRHRLFALFQSIAETMDYDELAARMAAEGTTFERYRTMFEAANDPVLVGDNPLFARTTGNPSGFEYPAPRSFANIPGREAGDPAPAPYLGQHTEEVLAERLGLSSGQIGALVDKGLAALSDEATDYSRIRTIP</sequence>